<accession>A0A949JCX7</accession>
<organism evidence="2 3">
    <name type="scientific">Streptomyces tardus</name>
    <dbReference type="NCBI Taxonomy" id="2780544"/>
    <lineage>
        <taxon>Bacteria</taxon>
        <taxon>Bacillati</taxon>
        <taxon>Actinomycetota</taxon>
        <taxon>Actinomycetes</taxon>
        <taxon>Kitasatosporales</taxon>
        <taxon>Streptomycetaceae</taxon>
        <taxon>Streptomyces</taxon>
    </lineage>
</organism>
<evidence type="ECO:0000313" key="2">
    <source>
        <dbReference type="EMBL" id="MBU7596084.1"/>
    </source>
</evidence>
<comment type="caution">
    <text evidence="2">The sequence shown here is derived from an EMBL/GenBank/DDBJ whole genome shotgun (WGS) entry which is preliminary data.</text>
</comment>
<dbReference type="RefSeq" id="WP_211041239.1">
    <property type="nucleotide sequence ID" value="NZ_JAELVF020000001.1"/>
</dbReference>
<sequence>MSTPTYPPQAGGWTGDGGWGAARPGRPSHLPSPEPDAAPAQLPGQRRSHAGFGLRGPRGDRHLLPAESLGQLSLPVGDDGIVIGVDPQNQPAVLSLLRPKPLDVLLVGSLWIAQLLALRAVAVGARVAVETARTPAWTQMAQAAGGGQQSVSVHDVRQIAPQGPSVSSPVLVVRDCGAQPPRNQLAPSPWQGVATVLPFLGPKAPRLLNRADLVGLQRLSPQETEIVARVMRLPRQVAATIPTLSDNALLWCTKDHQQFVLTEPTDAETGLLGAPRRMD</sequence>
<gene>
    <name evidence="2" type="ORF">JGS22_000155</name>
</gene>
<dbReference type="AlphaFoldDB" id="A0A949JCX7"/>
<feature type="region of interest" description="Disordered" evidence="1">
    <location>
        <begin position="1"/>
        <end position="61"/>
    </location>
</feature>
<evidence type="ECO:0000256" key="1">
    <source>
        <dbReference type="SAM" id="MobiDB-lite"/>
    </source>
</evidence>
<name>A0A949JCX7_9ACTN</name>
<keyword evidence="3" id="KW-1185">Reference proteome</keyword>
<dbReference type="EMBL" id="JAELVF020000001">
    <property type="protein sequence ID" value="MBU7596084.1"/>
    <property type="molecule type" value="Genomic_DNA"/>
</dbReference>
<dbReference type="Proteomes" id="UP000694501">
    <property type="component" value="Unassembled WGS sequence"/>
</dbReference>
<protein>
    <submittedName>
        <fullName evidence="2">Uncharacterized protein</fullName>
    </submittedName>
</protein>
<evidence type="ECO:0000313" key="3">
    <source>
        <dbReference type="Proteomes" id="UP000694501"/>
    </source>
</evidence>
<proteinExistence type="predicted"/>
<reference evidence="2" key="1">
    <citation type="submission" date="2021-06" db="EMBL/GenBank/DDBJ databases">
        <title>Sequencing of actinobacteria type strains.</title>
        <authorList>
            <person name="Nguyen G.-S."/>
            <person name="Wentzel A."/>
        </authorList>
    </citation>
    <scope>NUCLEOTIDE SEQUENCE</scope>
    <source>
        <strain evidence="2">P38-E01</strain>
    </source>
</reference>